<dbReference type="EMBL" id="AP026709">
    <property type="protein sequence ID" value="BDQ38723.1"/>
    <property type="molecule type" value="Genomic_DNA"/>
</dbReference>
<protein>
    <submittedName>
        <fullName evidence="1">Uncharacterized protein</fullName>
    </submittedName>
</protein>
<name>A0ABN6S8M4_9BACT</name>
<organism evidence="1 2">
    <name type="scientific">Pseudodesulfovibrio nedwellii</name>
    <dbReference type="NCBI Taxonomy" id="2973072"/>
    <lineage>
        <taxon>Bacteria</taxon>
        <taxon>Pseudomonadati</taxon>
        <taxon>Thermodesulfobacteriota</taxon>
        <taxon>Desulfovibrionia</taxon>
        <taxon>Desulfovibrionales</taxon>
        <taxon>Desulfovibrionaceae</taxon>
    </lineage>
</organism>
<proteinExistence type="predicted"/>
<keyword evidence="2" id="KW-1185">Reference proteome</keyword>
<dbReference type="Proteomes" id="UP001317742">
    <property type="component" value="Chromosome"/>
</dbReference>
<dbReference type="RefSeq" id="WP_281761216.1">
    <property type="nucleotide sequence ID" value="NZ_AP026709.1"/>
</dbReference>
<accession>A0ABN6S8M4</accession>
<evidence type="ECO:0000313" key="1">
    <source>
        <dbReference type="EMBL" id="BDQ38723.1"/>
    </source>
</evidence>
<reference evidence="1 2" key="1">
    <citation type="submission" date="2022-08" db="EMBL/GenBank/DDBJ databases">
        <title>Genome Sequence of the sulphate-reducing bacterium, Pseudodesulfovibrio sp. SYK.</title>
        <authorList>
            <person name="Kondo R."/>
            <person name="Kataoka T."/>
        </authorList>
    </citation>
    <scope>NUCLEOTIDE SEQUENCE [LARGE SCALE GENOMIC DNA]</scope>
    <source>
        <strain evidence="1 2">SYK</strain>
    </source>
</reference>
<sequence>MEIVAGIDALNTPGLFAAAKRRIILHAAVYGAFAKSKAHRNGLKTAIRKPEFKRLDIITIDPEHGSKWTFSFLKALRFGISIQGITDEIASSHQFLTKLAAQHPDKIHLHPARRLPCLPIIVADNTIVFGQYAHAGEHAPHGFWGKINTDVEKLMEWTQTGKAPTNATNKEIASFRLINECVRAMNTTLTPRTRCTP</sequence>
<evidence type="ECO:0000313" key="2">
    <source>
        <dbReference type="Proteomes" id="UP001317742"/>
    </source>
</evidence>
<gene>
    <name evidence="1" type="primary">hydX</name>
    <name evidence="1" type="ORF">SYK_30830</name>
</gene>